<evidence type="ECO:0000313" key="2">
    <source>
        <dbReference type="Proteomes" id="UP000722485"/>
    </source>
</evidence>
<dbReference type="PANTHER" id="PTHR47785:SF5">
    <property type="entry name" value="ZN(II)2CYS6 TRANSCRIPTION FACTOR (EUROFUNG)"/>
    <property type="match status" value="1"/>
</dbReference>
<dbReference type="EMBL" id="JAANBB010000034">
    <property type="protein sequence ID" value="KAF7554303.1"/>
    <property type="molecule type" value="Genomic_DNA"/>
</dbReference>
<dbReference type="PANTHER" id="PTHR47785">
    <property type="entry name" value="ZN(II)2CYS6 TRANSCRIPTION FACTOR (EUROFUNG)-RELATED-RELATED"/>
    <property type="match status" value="1"/>
</dbReference>
<dbReference type="AlphaFoldDB" id="A0A9P5LDY4"/>
<comment type="caution">
    <text evidence="1">The sequence shown here is derived from an EMBL/GenBank/DDBJ whole genome shotgun (WGS) entry which is preliminary data.</text>
</comment>
<name>A0A9P5LDY4_9HYPO</name>
<dbReference type="InterPro" id="IPR053181">
    <property type="entry name" value="EcdB-like_regulator"/>
</dbReference>
<organism evidence="1 2">
    <name type="scientific">Cylindrodendrum hubeiense</name>
    <dbReference type="NCBI Taxonomy" id="595255"/>
    <lineage>
        <taxon>Eukaryota</taxon>
        <taxon>Fungi</taxon>
        <taxon>Dikarya</taxon>
        <taxon>Ascomycota</taxon>
        <taxon>Pezizomycotina</taxon>
        <taxon>Sordariomycetes</taxon>
        <taxon>Hypocreomycetidae</taxon>
        <taxon>Hypocreales</taxon>
        <taxon>Nectriaceae</taxon>
        <taxon>Cylindrodendrum</taxon>
    </lineage>
</organism>
<proteinExistence type="predicted"/>
<sequence length="303" mass="34938">MDSQSSVAVEIPHGDIEQNMEESLYWSCLKSELELRTELGLPGSSLNEMQYYHVYPSPPTPSQLTGGHTRSESAAKRERDRLEIGWFFYLAEIALRRIMNEALSSRYWADSWYYTTNWWTASSEDSYRTDVERFKVKLETWRDMLPPSMRFPSDAHEGIRDPLRGILRSHLVDILDVLYFPAVRAVACEEVSELGPYILATARDALLNAVYRITLCEEGFWYRHQGTWLMIRTCSRSLLQLLAVALRAQTEPTLAGLLPEGWKYSVGRVFILIEYWEPESPDLGLLLARLRELVSMLEQGQSS</sequence>
<gene>
    <name evidence="1" type="ORF">G7Z17_g2998</name>
</gene>
<dbReference type="CDD" id="cd12148">
    <property type="entry name" value="fungal_TF_MHR"/>
    <property type="match status" value="1"/>
</dbReference>
<keyword evidence="2" id="KW-1185">Reference proteome</keyword>
<dbReference type="Proteomes" id="UP000722485">
    <property type="component" value="Unassembled WGS sequence"/>
</dbReference>
<evidence type="ECO:0000313" key="1">
    <source>
        <dbReference type="EMBL" id="KAF7554303.1"/>
    </source>
</evidence>
<dbReference type="OrthoDB" id="4356994at2759"/>
<accession>A0A9P5LDY4</accession>
<reference evidence="1" key="1">
    <citation type="submission" date="2020-03" db="EMBL/GenBank/DDBJ databases">
        <title>Draft Genome Sequence of Cylindrodendrum hubeiense.</title>
        <authorList>
            <person name="Buettner E."/>
            <person name="Kellner H."/>
        </authorList>
    </citation>
    <scope>NUCLEOTIDE SEQUENCE</scope>
    <source>
        <strain evidence="1">IHI 201604</strain>
    </source>
</reference>
<protein>
    <submittedName>
        <fullName evidence="1">Uncharacterized protein</fullName>
    </submittedName>
</protein>